<gene>
    <name evidence="8" type="ORF">AW171_hschr85102</name>
</gene>
<dbReference type="InterPro" id="IPR018170">
    <property type="entry name" value="Aldo/ket_reductase_CS"/>
</dbReference>
<dbReference type="Pfam" id="PF00248">
    <property type="entry name" value="Aldo_ket_red"/>
    <property type="match status" value="1"/>
</dbReference>
<feature type="binding site" evidence="5">
    <location>
        <position position="111"/>
    </location>
    <ligand>
        <name>substrate</name>
    </ligand>
</feature>
<protein>
    <submittedName>
        <fullName evidence="8">HHR258Wp</fullName>
    </submittedName>
</protein>
<feature type="active site" description="Proton donor" evidence="4">
    <location>
        <position position="55"/>
    </location>
</feature>
<evidence type="ECO:0000259" key="7">
    <source>
        <dbReference type="Pfam" id="PF00248"/>
    </source>
</evidence>
<keyword evidence="3" id="KW-0560">Oxidoreductase</keyword>
<feature type="site" description="Lowers pKa of active site Tyr" evidence="6">
    <location>
        <position position="80"/>
    </location>
</feature>
<dbReference type="RefSeq" id="XP_017990023.1">
    <property type="nucleotide sequence ID" value="XM_018134534.1"/>
</dbReference>
<dbReference type="Gene3D" id="3.20.20.100">
    <property type="entry name" value="NADP-dependent oxidoreductase domain"/>
    <property type="match status" value="1"/>
</dbReference>
<dbReference type="PANTHER" id="PTHR43827">
    <property type="entry name" value="2,5-DIKETO-D-GLUCONIC ACID REDUCTASE"/>
    <property type="match status" value="1"/>
</dbReference>
<comment type="similarity">
    <text evidence="1">Belongs to the aldo/keto reductase family.</text>
</comment>
<dbReference type="STRING" id="45286.A0A120K2Z0"/>
<evidence type="ECO:0000256" key="3">
    <source>
        <dbReference type="ARBA" id="ARBA00023002"/>
    </source>
</evidence>
<dbReference type="EMBL" id="CP014248">
    <property type="protein sequence ID" value="AMD23027.1"/>
    <property type="molecule type" value="Genomic_DNA"/>
</dbReference>
<proteinExistence type="inferred from homology"/>
<dbReference type="OrthoDB" id="416253at2759"/>
<evidence type="ECO:0000256" key="6">
    <source>
        <dbReference type="PIRSR" id="PIRSR000097-3"/>
    </source>
</evidence>
<evidence type="ECO:0000313" key="8">
    <source>
        <dbReference type="EMBL" id="AMD23027.1"/>
    </source>
</evidence>
<dbReference type="GO" id="GO:0016616">
    <property type="term" value="F:oxidoreductase activity, acting on the CH-OH group of donors, NAD or NADP as acceptor"/>
    <property type="evidence" value="ECO:0007669"/>
    <property type="project" value="UniProtKB-ARBA"/>
</dbReference>
<accession>A0A120K2Z0</accession>
<sequence length="306" mass="34365">MVEIKNSTEVLTLNTGAKIPVIGLGTFQAKDDDLYKAVLHALKNGYRHIDTAAIYSNEQEVGRAIKDSGVPREELFITTKLWVTQYRNPERALNGSLRRLGLDYVDLFLLHFPHPHKEFDLDGDKLDIVAAFSNPVVWDEDWSFVDTWRLAQKLPETGKARAVGVSNFDVPNLQKLLADPELKVVPAVNQIEVTPFLPRDDVVDFCKSKNILVEAYSPLGSTGAPVAKEPEVLEIAEKYGVSPVQVLINYPINRGLIVLPKSITHERIDANLKTFKIESEDMEKLNSIHKRTGLKSSYDSAWMTKD</sequence>
<dbReference type="PROSITE" id="PS00798">
    <property type="entry name" value="ALDOKETO_REDUCTASE_1"/>
    <property type="match status" value="1"/>
</dbReference>
<dbReference type="InterPro" id="IPR023210">
    <property type="entry name" value="NADP_OxRdtase_dom"/>
</dbReference>
<dbReference type="GeneID" id="28726408"/>
<name>A0A120K2Z0_9SACH</name>
<evidence type="ECO:0000313" key="9">
    <source>
        <dbReference type="Proteomes" id="UP000243052"/>
    </source>
</evidence>
<dbReference type="SUPFAM" id="SSF51430">
    <property type="entry name" value="NAD(P)-linked oxidoreductase"/>
    <property type="match status" value="1"/>
</dbReference>
<dbReference type="PANTHER" id="PTHR43827:SF3">
    <property type="entry name" value="NADP-DEPENDENT OXIDOREDUCTASE DOMAIN-CONTAINING PROTEIN"/>
    <property type="match status" value="1"/>
</dbReference>
<evidence type="ECO:0000256" key="2">
    <source>
        <dbReference type="ARBA" id="ARBA00022857"/>
    </source>
</evidence>
<dbReference type="AlphaFoldDB" id="A0A120K2Z0"/>
<dbReference type="FunFam" id="3.20.20.100:FF:000002">
    <property type="entry name" value="2,5-diketo-D-gluconic acid reductase A"/>
    <property type="match status" value="1"/>
</dbReference>
<organism evidence="8 9">
    <name type="scientific">Eremothecium sinecaudum</name>
    <dbReference type="NCBI Taxonomy" id="45286"/>
    <lineage>
        <taxon>Eukaryota</taxon>
        <taxon>Fungi</taxon>
        <taxon>Dikarya</taxon>
        <taxon>Ascomycota</taxon>
        <taxon>Saccharomycotina</taxon>
        <taxon>Saccharomycetes</taxon>
        <taxon>Saccharomycetales</taxon>
        <taxon>Saccharomycetaceae</taxon>
        <taxon>Eremothecium</taxon>
    </lineage>
</organism>
<feature type="domain" description="NADP-dependent oxidoreductase" evidence="7">
    <location>
        <begin position="22"/>
        <end position="288"/>
    </location>
</feature>
<dbReference type="InterPro" id="IPR020471">
    <property type="entry name" value="AKR"/>
</dbReference>
<dbReference type="Proteomes" id="UP000243052">
    <property type="component" value="Chromosome viii"/>
</dbReference>
<evidence type="ECO:0000256" key="5">
    <source>
        <dbReference type="PIRSR" id="PIRSR000097-2"/>
    </source>
</evidence>
<dbReference type="PIRSF" id="PIRSF000097">
    <property type="entry name" value="AKR"/>
    <property type="match status" value="1"/>
</dbReference>
<dbReference type="PRINTS" id="PR00069">
    <property type="entry name" value="ALDKETRDTASE"/>
</dbReference>
<dbReference type="InterPro" id="IPR036812">
    <property type="entry name" value="NAD(P)_OxRdtase_dom_sf"/>
</dbReference>
<evidence type="ECO:0000256" key="1">
    <source>
        <dbReference type="ARBA" id="ARBA00007905"/>
    </source>
</evidence>
<evidence type="ECO:0000256" key="4">
    <source>
        <dbReference type="PIRSR" id="PIRSR000097-1"/>
    </source>
</evidence>
<keyword evidence="9" id="KW-1185">Reference proteome</keyword>
<reference evidence="8 9" key="1">
    <citation type="submission" date="2016-01" db="EMBL/GenBank/DDBJ databases">
        <title>Genome sequence of the yeast Holleya sinecauda.</title>
        <authorList>
            <person name="Dietrich F.S."/>
        </authorList>
    </citation>
    <scope>NUCLEOTIDE SEQUENCE [LARGE SCALE GENOMIC DNA]</scope>
    <source>
        <strain evidence="8 9">ATCC 58844</strain>
    </source>
</reference>
<keyword evidence="2" id="KW-0521">NADP</keyword>